<evidence type="ECO:0000313" key="1">
    <source>
        <dbReference type="EMBL" id="JAH14412.1"/>
    </source>
</evidence>
<dbReference type="AlphaFoldDB" id="A0A0E9QD34"/>
<reference evidence="1" key="2">
    <citation type="journal article" date="2015" name="Fish Shellfish Immunol.">
        <title>Early steps in the European eel (Anguilla anguilla)-Vibrio vulnificus interaction in the gills: Role of the RtxA13 toxin.</title>
        <authorList>
            <person name="Callol A."/>
            <person name="Pajuelo D."/>
            <person name="Ebbesson L."/>
            <person name="Teles M."/>
            <person name="MacKenzie S."/>
            <person name="Amaro C."/>
        </authorList>
    </citation>
    <scope>NUCLEOTIDE SEQUENCE</scope>
</reference>
<proteinExistence type="predicted"/>
<accession>A0A0E9QD34</accession>
<protein>
    <submittedName>
        <fullName evidence="1">Uncharacterized protein</fullName>
    </submittedName>
</protein>
<name>A0A0E9QD34_ANGAN</name>
<sequence>MLCSEALRRASPGAHKKNGTVPLNVHRLVPPLPWSSVQRLWPAELCVGVNGKRQL</sequence>
<organism evidence="1">
    <name type="scientific">Anguilla anguilla</name>
    <name type="common">European freshwater eel</name>
    <name type="synonym">Muraena anguilla</name>
    <dbReference type="NCBI Taxonomy" id="7936"/>
    <lineage>
        <taxon>Eukaryota</taxon>
        <taxon>Metazoa</taxon>
        <taxon>Chordata</taxon>
        <taxon>Craniata</taxon>
        <taxon>Vertebrata</taxon>
        <taxon>Euteleostomi</taxon>
        <taxon>Actinopterygii</taxon>
        <taxon>Neopterygii</taxon>
        <taxon>Teleostei</taxon>
        <taxon>Anguilliformes</taxon>
        <taxon>Anguillidae</taxon>
        <taxon>Anguilla</taxon>
    </lineage>
</organism>
<dbReference type="EMBL" id="GBXM01094165">
    <property type="protein sequence ID" value="JAH14412.1"/>
    <property type="molecule type" value="Transcribed_RNA"/>
</dbReference>
<reference evidence="1" key="1">
    <citation type="submission" date="2014-11" db="EMBL/GenBank/DDBJ databases">
        <authorList>
            <person name="Amaro Gonzalez C."/>
        </authorList>
    </citation>
    <scope>NUCLEOTIDE SEQUENCE</scope>
</reference>